<comment type="similarity">
    <text evidence="1 5">Belongs to the CoaE family.</text>
</comment>
<keyword evidence="4 5" id="KW-0173">Coenzyme A biosynthesis</keyword>
<comment type="pathway">
    <text evidence="5">Cofactor biosynthesis; coenzyme A biosynthesis; CoA from (R)-pantothenate: step 5/5.</text>
</comment>
<dbReference type="EMBL" id="JBHUIV010000011">
    <property type="protein sequence ID" value="MFD2201508.1"/>
    <property type="molecule type" value="Genomic_DNA"/>
</dbReference>
<dbReference type="PROSITE" id="PS51219">
    <property type="entry name" value="DPCK"/>
    <property type="match status" value="1"/>
</dbReference>
<accession>A0ABW5B5T5</accession>
<keyword evidence="2 5" id="KW-0547">Nucleotide-binding</keyword>
<dbReference type="HAMAP" id="MF_00376">
    <property type="entry name" value="Dephospho_CoA_kinase"/>
    <property type="match status" value="1"/>
</dbReference>
<evidence type="ECO:0000256" key="5">
    <source>
        <dbReference type="HAMAP-Rule" id="MF_00376"/>
    </source>
</evidence>
<dbReference type="SUPFAM" id="SSF52540">
    <property type="entry name" value="P-loop containing nucleoside triphosphate hydrolases"/>
    <property type="match status" value="1"/>
</dbReference>
<dbReference type="CDD" id="cd02022">
    <property type="entry name" value="DPCK"/>
    <property type="match status" value="1"/>
</dbReference>
<dbReference type="GO" id="GO:0004140">
    <property type="term" value="F:dephospho-CoA kinase activity"/>
    <property type="evidence" value="ECO:0007669"/>
    <property type="project" value="UniProtKB-EC"/>
</dbReference>
<evidence type="ECO:0000256" key="1">
    <source>
        <dbReference type="ARBA" id="ARBA00009018"/>
    </source>
</evidence>
<comment type="caution">
    <text evidence="7">The sequence shown here is derived from an EMBL/GenBank/DDBJ whole genome shotgun (WGS) entry which is preliminary data.</text>
</comment>
<evidence type="ECO:0000313" key="8">
    <source>
        <dbReference type="Proteomes" id="UP001597414"/>
    </source>
</evidence>
<keyword evidence="5" id="KW-0963">Cytoplasm</keyword>
<organism evidence="7 8">
    <name type="scientific">Shivajiella indica</name>
    <dbReference type="NCBI Taxonomy" id="872115"/>
    <lineage>
        <taxon>Bacteria</taxon>
        <taxon>Pseudomonadati</taxon>
        <taxon>Bacteroidota</taxon>
        <taxon>Cytophagia</taxon>
        <taxon>Cytophagales</taxon>
        <taxon>Cyclobacteriaceae</taxon>
        <taxon>Shivajiella</taxon>
    </lineage>
</organism>
<evidence type="ECO:0000256" key="2">
    <source>
        <dbReference type="ARBA" id="ARBA00022741"/>
    </source>
</evidence>
<dbReference type="RefSeq" id="WP_380801437.1">
    <property type="nucleotide sequence ID" value="NZ_JBHUIV010000011.1"/>
</dbReference>
<dbReference type="PANTHER" id="PTHR10695">
    <property type="entry name" value="DEPHOSPHO-COA KINASE-RELATED"/>
    <property type="match status" value="1"/>
</dbReference>
<dbReference type="PANTHER" id="PTHR10695:SF46">
    <property type="entry name" value="BIFUNCTIONAL COENZYME A SYNTHASE-RELATED"/>
    <property type="match status" value="1"/>
</dbReference>
<gene>
    <name evidence="5 7" type="primary">coaE</name>
    <name evidence="7" type="ORF">ACFSKV_08010</name>
</gene>
<keyword evidence="8" id="KW-1185">Reference proteome</keyword>
<dbReference type="Pfam" id="PF01121">
    <property type="entry name" value="CoaE"/>
    <property type="match status" value="1"/>
</dbReference>
<keyword evidence="5 7" id="KW-0808">Transferase</keyword>
<keyword evidence="3 5" id="KW-0067">ATP-binding</keyword>
<feature type="binding site" evidence="5">
    <location>
        <begin position="16"/>
        <end position="21"/>
    </location>
    <ligand>
        <name>ATP</name>
        <dbReference type="ChEBI" id="CHEBI:30616"/>
    </ligand>
</feature>
<evidence type="ECO:0000256" key="3">
    <source>
        <dbReference type="ARBA" id="ARBA00022840"/>
    </source>
</evidence>
<sequence length="200" mass="22558">MTSPKPKLVGITGGIGSGKSTVAKIFSIFGIPVYFADDRAKWLMANDPSLKQQICDTFGQESYLENGSVNRTFLASHVFSDEEKVKKINSLVHPAVKRDFENWVTAQKSPYILKEAALLFETGSYKELDKTINVSAPLKIRITRILLRDPHRNEKQIHDIIDKQLPDEEKNNLANFVIKNSDNKLLIPQVIKIHQELISG</sequence>
<proteinExistence type="inferred from homology"/>
<dbReference type="EC" id="2.7.1.24" evidence="5 6"/>
<evidence type="ECO:0000313" key="7">
    <source>
        <dbReference type="EMBL" id="MFD2201508.1"/>
    </source>
</evidence>
<evidence type="ECO:0000256" key="4">
    <source>
        <dbReference type="ARBA" id="ARBA00022993"/>
    </source>
</evidence>
<reference evidence="8" key="1">
    <citation type="journal article" date="2019" name="Int. J. Syst. Evol. Microbiol.">
        <title>The Global Catalogue of Microorganisms (GCM) 10K type strain sequencing project: providing services to taxonomists for standard genome sequencing and annotation.</title>
        <authorList>
            <consortium name="The Broad Institute Genomics Platform"/>
            <consortium name="The Broad Institute Genome Sequencing Center for Infectious Disease"/>
            <person name="Wu L."/>
            <person name="Ma J."/>
        </authorList>
    </citation>
    <scope>NUCLEOTIDE SEQUENCE [LARGE SCALE GENOMIC DNA]</scope>
    <source>
        <strain evidence="8">KCTC 19812</strain>
    </source>
</reference>
<dbReference type="Proteomes" id="UP001597414">
    <property type="component" value="Unassembled WGS sequence"/>
</dbReference>
<dbReference type="NCBIfam" id="TIGR00152">
    <property type="entry name" value="dephospho-CoA kinase"/>
    <property type="match status" value="1"/>
</dbReference>
<keyword evidence="5 7" id="KW-0418">Kinase</keyword>
<dbReference type="InterPro" id="IPR027417">
    <property type="entry name" value="P-loop_NTPase"/>
</dbReference>
<protein>
    <recommendedName>
        <fullName evidence="5 6">Dephospho-CoA kinase</fullName>
        <ecNumber evidence="5 6">2.7.1.24</ecNumber>
    </recommendedName>
    <alternativeName>
        <fullName evidence="5">Dephosphocoenzyme A kinase</fullName>
    </alternativeName>
</protein>
<dbReference type="InterPro" id="IPR001977">
    <property type="entry name" value="Depp_CoAkinase"/>
</dbReference>
<comment type="subcellular location">
    <subcellularLocation>
        <location evidence="5">Cytoplasm</location>
    </subcellularLocation>
</comment>
<dbReference type="Gene3D" id="3.40.50.300">
    <property type="entry name" value="P-loop containing nucleotide triphosphate hydrolases"/>
    <property type="match status" value="1"/>
</dbReference>
<evidence type="ECO:0000256" key="6">
    <source>
        <dbReference type="NCBIfam" id="TIGR00152"/>
    </source>
</evidence>
<comment type="function">
    <text evidence="5">Catalyzes the phosphorylation of the 3'-hydroxyl group of dephosphocoenzyme A to form coenzyme A.</text>
</comment>
<name>A0ABW5B5T5_9BACT</name>
<comment type="catalytic activity">
    <reaction evidence="5">
        <text>3'-dephospho-CoA + ATP = ADP + CoA + H(+)</text>
        <dbReference type="Rhea" id="RHEA:18245"/>
        <dbReference type="ChEBI" id="CHEBI:15378"/>
        <dbReference type="ChEBI" id="CHEBI:30616"/>
        <dbReference type="ChEBI" id="CHEBI:57287"/>
        <dbReference type="ChEBI" id="CHEBI:57328"/>
        <dbReference type="ChEBI" id="CHEBI:456216"/>
        <dbReference type="EC" id="2.7.1.24"/>
    </reaction>
</comment>